<keyword evidence="2" id="KW-1185">Reference proteome</keyword>
<evidence type="ECO:0000313" key="1">
    <source>
        <dbReference type="EMBL" id="QTD46620.1"/>
    </source>
</evidence>
<gene>
    <name evidence="1" type="ORF">J1M35_07015</name>
</gene>
<sequence>MIPRIIGIRHHSPACARLVAHAIAQDRPAAVLIEGPSDFNPRLPELLLPHRLPIALYSYAHDGAGAARCWFPLTGYSPEWVALTQGHTSGAVVRFIDLPHWQYRALPDHERRMAPANQPPGLPGEQRSHYRRVTQALAARLHCDGDHALWDHLFEAQSLASPPDFDALAERLDTYFHDLRGDPTLHTTAQDDAREACMARWVAWAMHRFPGRNVLVVCGGWHKRAIESLWPTLAATEELASPTPSDPLLHGAYLVPYEYRQLEALSGYAAGMQSPQYYQWLAEGGAGAACAQAAQAIVQRLRARQVPASTADVVAFHTTLTALARLRGHAEPLRVDILDAAQSAFVKEALDAPAPWAGHQVLSTQDHPALREALLALTGDARGELAGDTPLPPLVADVRQRLLACGLTLPSAPTTHTLDRRRAQDTLAAQTLWQLRLIGAEGVELTSINAPLSARHLPQALLFEEHWRLHDNPRWLPSLIEAAVHGATLIDAARACLLARLDAPIATAPAASPPSAAAMAQCLTDAVRAGFFDLGEELASRLAHSIHTVHDHGALAQAALTLLDVALAGFWGQDTRPVMLSALSAMGDRLLWLLDGLDAALPTPGHAGAPAPAGSPTLDADVAAVRALAGLLRLSEAQAIAGWQASFTLDSLLRLARAPGRPPALRGAAAGLALTQAHRYAPGTALRGTELIALTRAVPPRDQLGDYLYGLFAITRATLKTTPGLVEAVHATLAQLSHDDFLVALPALRGAFAWFPPRERGDIAARVGALLGLTAPERTRLTQLSQGDNHYLRARAAEAQALAWARDCGLLTSVTDEQLT</sequence>
<protein>
    <submittedName>
        <fullName evidence="1">Uncharacterized protein</fullName>
    </submittedName>
</protein>
<name>A0A975H4Q7_9BURK</name>
<dbReference type="Proteomes" id="UP000663903">
    <property type="component" value="Chromosome"/>
</dbReference>
<dbReference type="RefSeq" id="WP_208010519.1">
    <property type="nucleotide sequence ID" value="NZ_CP071796.1"/>
</dbReference>
<dbReference type="EMBL" id="CP071796">
    <property type="protein sequence ID" value="QTD46620.1"/>
    <property type="molecule type" value="Genomic_DNA"/>
</dbReference>
<dbReference type="InterPro" id="IPR043737">
    <property type="entry name" value="DUF5682"/>
</dbReference>
<reference evidence="1" key="1">
    <citation type="submission" date="2021-03" db="EMBL/GenBank/DDBJ databases">
        <title>Ottowia sp. 27C isolated from the cloaca of a Giant Asian pond turtle (Heosemys grandis).</title>
        <authorList>
            <person name="Spergser J."/>
            <person name="Busse H.-J."/>
        </authorList>
    </citation>
    <scope>NUCLEOTIDE SEQUENCE</scope>
    <source>
        <strain evidence="1">27C</strain>
    </source>
</reference>
<dbReference type="KEGG" id="otd:J1M35_07015"/>
<accession>A0A975H4Q7</accession>
<evidence type="ECO:0000313" key="2">
    <source>
        <dbReference type="Proteomes" id="UP000663903"/>
    </source>
</evidence>
<dbReference type="Pfam" id="PF18934">
    <property type="entry name" value="DUF5682"/>
    <property type="match status" value="1"/>
</dbReference>
<proteinExistence type="predicted"/>
<dbReference type="AlphaFoldDB" id="A0A975H4Q7"/>
<organism evidence="1 2">
    <name type="scientific">Ottowia testudinis</name>
    <dbReference type="NCBI Taxonomy" id="2816950"/>
    <lineage>
        <taxon>Bacteria</taxon>
        <taxon>Pseudomonadati</taxon>
        <taxon>Pseudomonadota</taxon>
        <taxon>Betaproteobacteria</taxon>
        <taxon>Burkholderiales</taxon>
        <taxon>Comamonadaceae</taxon>
        <taxon>Ottowia</taxon>
    </lineage>
</organism>